<evidence type="ECO:0000256" key="1">
    <source>
        <dbReference type="ARBA" id="ARBA00004173"/>
    </source>
</evidence>
<evidence type="ECO:0000256" key="7">
    <source>
        <dbReference type="ARBA" id="ARBA00023054"/>
    </source>
</evidence>
<dbReference type="InterPro" id="IPR028564">
    <property type="entry name" value="MT_TRM10-typ"/>
</dbReference>
<keyword evidence="2" id="KW-0489">Methyltransferase</keyword>
<evidence type="ECO:0000256" key="8">
    <source>
        <dbReference type="ARBA" id="ARBA00023128"/>
    </source>
</evidence>
<dbReference type="GO" id="GO:0032259">
    <property type="term" value="P:methylation"/>
    <property type="evidence" value="ECO:0007669"/>
    <property type="project" value="UniProtKB-KW"/>
</dbReference>
<keyword evidence="6" id="KW-0809">Transit peptide</keyword>
<dbReference type="GO" id="GO:0008168">
    <property type="term" value="F:methyltransferase activity"/>
    <property type="evidence" value="ECO:0007669"/>
    <property type="project" value="UniProtKB-KW"/>
</dbReference>
<dbReference type="GO" id="GO:0005739">
    <property type="term" value="C:mitochondrion"/>
    <property type="evidence" value="ECO:0007669"/>
    <property type="project" value="UniProtKB-SubCell"/>
</dbReference>
<evidence type="ECO:0000256" key="2">
    <source>
        <dbReference type="ARBA" id="ARBA00022603"/>
    </source>
</evidence>
<proteinExistence type="predicted"/>
<sequence length="424" mass="50408">MFNNMRKCLITSVRIHRKFLIRSIHVNILSPGFHFSNVNTQYSNNAVYKRFYCHDTIDEKNVTSAELKYHRQKLSKQELDEFLSDSDNYKRFQILELEVDVLRHNAERVPKNIEPKDWLCLLNTRVKTKRKKYLQFLWRNEKKTEHEKEKKELKKAKWLAEKQELTEDTDEMKYGLLYNSLFLRIYETTINHYYNGRLIQNMMFEPKLVFDCGYEDHMTKRELHNCSKQLALSFAHNRNHANPLCLYFCNFNKDGLLKHHLHQNIPTLMQEDFPITITSQSYLDIFPKNQLVYLTPHCRTNLTKYDPNMVYIIGALVDKGDSQPLSLAKAKKEGIQMAKFPINQYLTWGTSSSKSLTLDQSIKVMLDLRHTGDWKKALENVPTRKLKPAREYMLHSKLQKSIFSKRETQESSIQDFTFESRKMN</sequence>
<keyword evidence="5" id="KW-0819">tRNA processing</keyword>
<evidence type="ECO:0000256" key="6">
    <source>
        <dbReference type="ARBA" id="ARBA00022946"/>
    </source>
</evidence>
<name>A0A151WWX1_9HYME</name>
<reference evidence="11 12" key="1">
    <citation type="submission" date="2015-09" db="EMBL/GenBank/DDBJ databases">
        <title>Trachymyrmex zeteki WGS genome.</title>
        <authorList>
            <person name="Nygaard S."/>
            <person name="Hu H."/>
            <person name="Boomsma J."/>
            <person name="Zhang G."/>
        </authorList>
    </citation>
    <scope>NUCLEOTIDE SEQUENCE [LARGE SCALE GENOMIC DNA]</scope>
    <source>
        <strain evidence="11">Tzet28-1</strain>
        <tissue evidence="11">Whole body</tissue>
    </source>
</reference>
<evidence type="ECO:0000256" key="4">
    <source>
        <dbReference type="ARBA" id="ARBA00022691"/>
    </source>
</evidence>
<keyword evidence="7" id="KW-0175">Coiled coil</keyword>
<evidence type="ECO:0000256" key="5">
    <source>
        <dbReference type="ARBA" id="ARBA00022694"/>
    </source>
</evidence>
<comment type="subcellular location">
    <subcellularLocation>
        <location evidence="1">Mitochondrion</location>
    </subcellularLocation>
</comment>
<keyword evidence="8" id="KW-0496">Mitochondrion</keyword>
<feature type="domain" description="SAM-dependent MTase TRM10-type" evidence="10">
    <location>
        <begin position="194"/>
        <end position="388"/>
    </location>
</feature>
<protein>
    <recommendedName>
        <fullName evidence="9">RNA (guanine-9-)-methyltransferase domain-containing protein 1</fullName>
    </recommendedName>
</protein>
<dbReference type="PANTHER" id="PTHR13563">
    <property type="entry name" value="TRNA (GUANINE-9-) METHYLTRANSFERASE"/>
    <property type="match status" value="1"/>
</dbReference>
<dbReference type="OrthoDB" id="9976048at2759"/>
<organism evidence="11 12">
    <name type="scientific">Mycetomoellerius zeteki</name>
    <dbReference type="NCBI Taxonomy" id="64791"/>
    <lineage>
        <taxon>Eukaryota</taxon>
        <taxon>Metazoa</taxon>
        <taxon>Ecdysozoa</taxon>
        <taxon>Arthropoda</taxon>
        <taxon>Hexapoda</taxon>
        <taxon>Insecta</taxon>
        <taxon>Pterygota</taxon>
        <taxon>Neoptera</taxon>
        <taxon>Endopterygota</taxon>
        <taxon>Hymenoptera</taxon>
        <taxon>Apocrita</taxon>
        <taxon>Aculeata</taxon>
        <taxon>Formicoidea</taxon>
        <taxon>Formicidae</taxon>
        <taxon>Myrmicinae</taxon>
        <taxon>Mycetomoellerius</taxon>
    </lineage>
</organism>
<evidence type="ECO:0000259" key="10">
    <source>
        <dbReference type="PROSITE" id="PS51675"/>
    </source>
</evidence>
<dbReference type="CDD" id="cd18102">
    <property type="entry name" value="Trm10_MRRP1"/>
    <property type="match status" value="1"/>
</dbReference>
<keyword evidence="4" id="KW-0949">S-adenosyl-L-methionine</keyword>
<dbReference type="PANTHER" id="PTHR13563:SF5">
    <property type="entry name" value="TRNA METHYLTRANSFERASE 10 HOMOLOG C"/>
    <property type="match status" value="1"/>
</dbReference>
<dbReference type="EMBL" id="KQ982673">
    <property type="protein sequence ID" value="KYQ52439.1"/>
    <property type="molecule type" value="Genomic_DNA"/>
</dbReference>
<dbReference type="GO" id="GO:0000049">
    <property type="term" value="F:tRNA binding"/>
    <property type="evidence" value="ECO:0007669"/>
    <property type="project" value="TreeGrafter"/>
</dbReference>
<evidence type="ECO:0000256" key="3">
    <source>
        <dbReference type="ARBA" id="ARBA00022679"/>
    </source>
</evidence>
<dbReference type="STRING" id="64791.A0A151WWX1"/>
<gene>
    <name evidence="11" type="ORF">ALC60_08453</name>
</gene>
<dbReference type="Proteomes" id="UP000075809">
    <property type="component" value="Unassembled WGS sequence"/>
</dbReference>
<dbReference type="InterPro" id="IPR025812">
    <property type="entry name" value="Trm10_C_MTase_dom"/>
</dbReference>
<dbReference type="InterPro" id="IPR007356">
    <property type="entry name" value="tRNA_m1G_MeTrfase_euk"/>
</dbReference>
<keyword evidence="3" id="KW-0808">Transferase</keyword>
<dbReference type="InterPro" id="IPR038459">
    <property type="entry name" value="MT_TRM10-typ_sf"/>
</dbReference>
<dbReference type="GO" id="GO:0097745">
    <property type="term" value="P:mitochondrial tRNA 5'-end processing"/>
    <property type="evidence" value="ECO:0007669"/>
    <property type="project" value="TreeGrafter"/>
</dbReference>
<dbReference type="AlphaFoldDB" id="A0A151WWX1"/>
<dbReference type="GO" id="GO:0005654">
    <property type="term" value="C:nucleoplasm"/>
    <property type="evidence" value="ECO:0007669"/>
    <property type="project" value="TreeGrafter"/>
</dbReference>
<evidence type="ECO:0000256" key="9">
    <source>
        <dbReference type="ARBA" id="ARBA00029803"/>
    </source>
</evidence>
<accession>A0A151WWX1</accession>
<dbReference type="GO" id="GO:0070131">
    <property type="term" value="P:positive regulation of mitochondrial translation"/>
    <property type="evidence" value="ECO:0007669"/>
    <property type="project" value="TreeGrafter"/>
</dbReference>
<dbReference type="PROSITE" id="PS51675">
    <property type="entry name" value="SAM_MT_TRM10"/>
    <property type="match status" value="1"/>
</dbReference>
<dbReference type="KEGG" id="mzt:108725220"/>
<keyword evidence="12" id="KW-1185">Reference proteome</keyword>
<evidence type="ECO:0000313" key="11">
    <source>
        <dbReference type="EMBL" id="KYQ52439.1"/>
    </source>
</evidence>
<evidence type="ECO:0000313" key="12">
    <source>
        <dbReference type="Proteomes" id="UP000075809"/>
    </source>
</evidence>
<dbReference type="Gene3D" id="3.40.1280.30">
    <property type="match status" value="1"/>
</dbReference>